<organism evidence="1 2">
    <name type="scientific">Futiania mangrovi</name>
    <dbReference type="NCBI Taxonomy" id="2959716"/>
    <lineage>
        <taxon>Bacteria</taxon>
        <taxon>Pseudomonadati</taxon>
        <taxon>Pseudomonadota</taxon>
        <taxon>Alphaproteobacteria</taxon>
        <taxon>Futianiales</taxon>
        <taxon>Futianiaceae</taxon>
        <taxon>Futiania</taxon>
    </lineage>
</organism>
<comment type="caution">
    <text evidence="1">The sequence shown here is derived from an EMBL/GenBank/DDBJ whole genome shotgun (WGS) entry which is preliminary data.</text>
</comment>
<dbReference type="AlphaFoldDB" id="A0A9J6PD34"/>
<accession>A0A9J6PD34</accession>
<dbReference type="RefSeq" id="WP_269331519.1">
    <property type="nucleotide sequence ID" value="NZ_JAMZFT010000001.1"/>
</dbReference>
<dbReference type="Proteomes" id="UP001055804">
    <property type="component" value="Unassembled WGS sequence"/>
</dbReference>
<protein>
    <submittedName>
        <fullName evidence="1">Uncharacterized protein</fullName>
    </submittedName>
</protein>
<evidence type="ECO:0000313" key="2">
    <source>
        <dbReference type="Proteomes" id="UP001055804"/>
    </source>
</evidence>
<sequence length="153" mass="15872">MSTVSRVDWDTFYSPGLVRTASVGGMPTEVIGADPVAATQGLTLPAYVGGAGLRPVEPGTVKNRLVLVFNPARPANEKSICLGDAPVAARDGGLKVTAVLCYGGFAYAHGMVTNSAVPGPGAPGYAQSMRDVFVAMMPAVNPHIELDGREWND</sequence>
<keyword evidence="2" id="KW-1185">Reference proteome</keyword>
<reference evidence="1" key="1">
    <citation type="submission" date="2022-06" db="EMBL/GenBank/DDBJ databases">
        <title>Isolation and Genomics of Futiania mangrovii gen. nov., sp. nov., a Rare and Metabolically-versatile member in the Class Alphaproteobacteria.</title>
        <authorList>
            <person name="Liu L."/>
            <person name="Huang W.-C."/>
            <person name="Pan J."/>
            <person name="Li J."/>
            <person name="Huang Y."/>
            <person name="Du H."/>
            <person name="Liu Y."/>
            <person name="Li M."/>
        </authorList>
    </citation>
    <scope>NUCLEOTIDE SEQUENCE</scope>
    <source>
        <strain evidence="1">FT118</strain>
    </source>
</reference>
<evidence type="ECO:0000313" key="1">
    <source>
        <dbReference type="EMBL" id="MCP1335579.1"/>
    </source>
</evidence>
<dbReference type="EMBL" id="JAMZFT010000001">
    <property type="protein sequence ID" value="MCP1335579.1"/>
    <property type="molecule type" value="Genomic_DNA"/>
</dbReference>
<proteinExistence type="predicted"/>
<gene>
    <name evidence="1" type="ORF">NJQ99_04070</name>
</gene>
<name>A0A9J6PD34_9PROT</name>